<dbReference type="CDD" id="cd12797">
    <property type="entry name" value="M23_peptidase"/>
    <property type="match status" value="1"/>
</dbReference>
<feature type="signal peptide" evidence="1">
    <location>
        <begin position="1"/>
        <end position="27"/>
    </location>
</feature>
<name>A0ABP8S143_9PSEU</name>
<accession>A0ABP8S143</accession>
<feature type="domain" description="M23ase beta-sheet core" evidence="2">
    <location>
        <begin position="150"/>
        <end position="244"/>
    </location>
</feature>
<sequence>MRIRATVAACAGGALVAAGQTMLTALAGPAVETDPYERLAANAMLPVADEPAATEAAAPGAATQAAPIGADQLTSATPRALPVLDDRSEVDVANLAKALDIGHELAETAEVLKQALAAGAPQAVLDHGEAFVLPTAGRFTSGFGARWGVTHYGIDLAAPIGTPIFAFTDGVVEESGPASGFGLWVVLRHPDGTKTVYGHINRSFVTVGQTVTAGEEIAEVGNRGQSTGPHLHFEIWDAGENKLNPLPILTRMGLSVTGDGEGAPGSLL</sequence>
<organism evidence="3 4">
    <name type="scientific">Pseudonocardia xishanensis</name>
    <dbReference type="NCBI Taxonomy" id="630995"/>
    <lineage>
        <taxon>Bacteria</taxon>
        <taxon>Bacillati</taxon>
        <taxon>Actinomycetota</taxon>
        <taxon>Actinomycetes</taxon>
        <taxon>Pseudonocardiales</taxon>
        <taxon>Pseudonocardiaceae</taxon>
        <taxon>Pseudonocardia</taxon>
    </lineage>
</organism>
<comment type="caution">
    <text evidence="3">The sequence shown here is derived from an EMBL/GenBank/DDBJ whole genome shotgun (WGS) entry which is preliminary data.</text>
</comment>
<dbReference type="Pfam" id="PF01551">
    <property type="entry name" value="Peptidase_M23"/>
    <property type="match status" value="1"/>
</dbReference>
<evidence type="ECO:0000259" key="2">
    <source>
        <dbReference type="Pfam" id="PF01551"/>
    </source>
</evidence>
<evidence type="ECO:0000313" key="3">
    <source>
        <dbReference type="EMBL" id="GAA4556156.1"/>
    </source>
</evidence>
<evidence type="ECO:0000256" key="1">
    <source>
        <dbReference type="SAM" id="SignalP"/>
    </source>
</evidence>
<dbReference type="InterPro" id="IPR050570">
    <property type="entry name" value="Cell_wall_metabolism_enzyme"/>
</dbReference>
<keyword evidence="1" id="KW-0732">Signal</keyword>
<evidence type="ECO:0000313" key="4">
    <source>
        <dbReference type="Proteomes" id="UP001501598"/>
    </source>
</evidence>
<dbReference type="Proteomes" id="UP001501598">
    <property type="component" value="Unassembled WGS sequence"/>
</dbReference>
<reference evidence="4" key="1">
    <citation type="journal article" date="2019" name="Int. J. Syst. Evol. Microbiol.">
        <title>The Global Catalogue of Microorganisms (GCM) 10K type strain sequencing project: providing services to taxonomists for standard genome sequencing and annotation.</title>
        <authorList>
            <consortium name="The Broad Institute Genomics Platform"/>
            <consortium name="The Broad Institute Genome Sequencing Center for Infectious Disease"/>
            <person name="Wu L."/>
            <person name="Ma J."/>
        </authorList>
    </citation>
    <scope>NUCLEOTIDE SEQUENCE [LARGE SCALE GENOMIC DNA]</scope>
    <source>
        <strain evidence="4">JCM 17906</strain>
    </source>
</reference>
<dbReference type="PANTHER" id="PTHR21666:SF270">
    <property type="entry name" value="MUREIN HYDROLASE ACTIVATOR ENVC"/>
    <property type="match status" value="1"/>
</dbReference>
<dbReference type="EMBL" id="BAABGT010000095">
    <property type="protein sequence ID" value="GAA4556156.1"/>
    <property type="molecule type" value="Genomic_DNA"/>
</dbReference>
<dbReference type="InterPro" id="IPR011055">
    <property type="entry name" value="Dup_hybrid_motif"/>
</dbReference>
<feature type="chain" id="PRO_5046848213" description="M23ase beta-sheet core domain-containing protein" evidence="1">
    <location>
        <begin position="28"/>
        <end position="268"/>
    </location>
</feature>
<proteinExistence type="predicted"/>
<gene>
    <name evidence="3" type="ORF">GCM10023175_57800</name>
</gene>
<keyword evidence="4" id="KW-1185">Reference proteome</keyword>
<dbReference type="RefSeq" id="WP_345425503.1">
    <property type="nucleotide sequence ID" value="NZ_BAABGT010000095.1"/>
</dbReference>
<protein>
    <recommendedName>
        <fullName evidence="2">M23ase beta-sheet core domain-containing protein</fullName>
    </recommendedName>
</protein>
<dbReference type="Gene3D" id="2.70.70.10">
    <property type="entry name" value="Glucose Permease (Domain IIA)"/>
    <property type="match status" value="1"/>
</dbReference>
<dbReference type="InterPro" id="IPR016047">
    <property type="entry name" value="M23ase_b-sheet_dom"/>
</dbReference>
<dbReference type="SUPFAM" id="SSF51261">
    <property type="entry name" value="Duplicated hybrid motif"/>
    <property type="match status" value="1"/>
</dbReference>
<dbReference type="PANTHER" id="PTHR21666">
    <property type="entry name" value="PEPTIDASE-RELATED"/>
    <property type="match status" value="1"/>
</dbReference>